<feature type="non-terminal residue" evidence="8">
    <location>
        <position position="1"/>
    </location>
</feature>
<dbReference type="PANTHER" id="PTHR19854:SF1">
    <property type="entry name" value="GUANINE NUCLEOTIDE-BINDING PROTEIN SUBUNIT BETA-LIKE PROTEIN 1"/>
    <property type="match status" value="1"/>
</dbReference>
<evidence type="ECO:0000256" key="3">
    <source>
        <dbReference type="ARBA" id="ARBA00022853"/>
    </source>
</evidence>
<protein>
    <recommendedName>
        <fullName evidence="6">ASTRA-associated protein 1</fullName>
    </recommendedName>
</protein>
<comment type="similarity">
    <text evidence="5">Belongs to the WD repeat ASA1 family.</text>
</comment>
<dbReference type="OrthoDB" id="7668193at2759"/>
<dbReference type="PROSITE" id="PS50082">
    <property type="entry name" value="WD_REPEATS_2"/>
    <property type="match status" value="1"/>
</dbReference>
<evidence type="ECO:0000256" key="4">
    <source>
        <dbReference type="ARBA" id="ARBA00037338"/>
    </source>
</evidence>
<keyword evidence="9" id="KW-1185">Reference proteome</keyword>
<organism evidence="8 9">
    <name type="scientific">Suhomyces tanzawaensis NRRL Y-17324</name>
    <dbReference type="NCBI Taxonomy" id="984487"/>
    <lineage>
        <taxon>Eukaryota</taxon>
        <taxon>Fungi</taxon>
        <taxon>Dikarya</taxon>
        <taxon>Ascomycota</taxon>
        <taxon>Saccharomycotina</taxon>
        <taxon>Pichiomycetes</taxon>
        <taxon>Debaryomycetaceae</taxon>
        <taxon>Suhomyces</taxon>
    </lineage>
</organism>
<feature type="repeat" description="WD" evidence="7">
    <location>
        <begin position="50"/>
        <end position="82"/>
    </location>
</feature>
<dbReference type="AlphaFoldDB" id="A0A1E4SE26"/>
<dbReference type="InterPro" id="IPR001680">
    <property type="entry name" value="WD40_rpt"/>
</dbReference>
<evidence type="ECO:0000256" key="2">
    <source>
        <dbReference type="ARBA" id="ARBA00022737"/>
    </source>
</evidence>
<evidence type="ECO:0000313" key="9">
    <source>
        <dbReference type="Proteomes" id="UP000094285"/>
    </source>
</evidence>
<sequence>PVQSFSLRSHGAAVSAMDSNTSSGATFISADSDGWVIWWNISIKRPILKWKAHQSKIISVKLLGHERVITQSRDSSVKIWQLGHSSDPTMDPIIEVPINSLNFCNVEFHEPILFTPATIDSNNFDMYKLQVSKDGYEISRVIANYNVHELYSRQSPVIDIPSDPELARSGFGIIMRMVFIEEESNLFLGFESGHVIGVHIDFQESVENVKSNERTVINKDPKLKLIYSDSSHSPNPIITLVHLNNRIISGSTNKKLVIHDYISSRQQVKKLSNAGIESICPHGDGIIVGFWNGVIEGVRLDSDDHIFEFKRSLPQINLTESNSTSVNETSQEKRNAIRLSCIQSISIPSTKSTNLSYKDMVRARRSGLGRPLILAGYEDGTIVAF</sequence>
<dbReference type="Gene3D" id="2.130.10.10">
    <property type="entry name" value="YVTN repeat-like/Quinoprotein amine dehydrogenase"/>
    <property type="match status" value="1"/>
</dbReference>
<dbReference type="EMBL" id="KV453915">
    <property type="protein sequence ID" value="ODV77652.1"/>
    <property type="molecule type" value="Genomic_DNA"/>
</dbReference>
<gene>
    <name evidence="8" type="ORF">CANTADRAFT_37400</name>
</gene>
<name>A0A1E4SE26_9ASCO</name>
<keyword evidence="1 7" id="KW-0853">WD repeat</keyword>
<evidence type="ECO:0000256" key="5">
    <source>
        <dbReference type="ARBA" id="ARBA00037931"/>
    </source>
</evidence>
<evidence type="ECO:0000256" key="1">
    <source>
        <dbReference type="ARBA" id="ARBA00022574"/>
    </source>
</evidence>
<dbReference type="GO" id="GO:0006325">
    <property type="term" value="P:chromatin organization"/>
    <property type="evidence" value="ECO:0007669"/>
    <property type="project" value="UniProtKB-KW"/>
</dbReference>
<dbReference type="SMART" id="SM00320">
    <property type="entry name" value="WD40"/>
    <property type="match status" value="3"/>
</dbReference>
<reference evidence="9" key="1">
    <citation type="submission" date="2016-05" db="EMBL/GenBank/DDBJ databases">
        <title>Comparative genomics of biotechnologically important yeasts.</title>
        <authorList>
            <consortium name="DOE Joint Genome Institute"/>
            <person name="Riley R."/>
            <person name="Haridas S."/>
            <person name="Wolfe K.H."/>
            <person name="Lopes M.R."/>
            <person name="Hittinger C.T."/>
            <person name="Goker M."/>
            <person name="Salamov A."/>
            <person name="Wisecaver J."/>
            <person name="Long T.M."/>
            <person name="Aerts A.L."/>
            <person name="Barry K."/>
            <person name="Choi C."/>
            <person name="Clum A."/>
            <person name="Coughlan A.Y."/>
            <person name="Deshpande S."/>
            <person name="Douglass A.P."/>
            <person name="Hanson S.J."/>
            <person name="Klenk H.-P."/>
            <person name="Labutti K."/>
            <person name="Lapidus A."/>
            <person name="Lindquist E."/>
            <person name="Lipzen A."/>
            <person name="Meier-Kolthoff J.P."/>
            <person name="Ohm R.A."/>
            <person name="Otillar R.P."/>
            <person name="Pangilinan J."/>
            <person name="Peng Y."/>
            <person name="Rokas A."/>
            <person name="Rosa C.A."/>
            <person name="Scheuner C."/>
            <person name="Sibirny A.A."/>
            <person name="Slot J.C."/>
            <person name="Stielow J.B."/>
            <person name="Sun H."/>
            <person name="Kurtzman C.P."/>
            <person name="Blackwell M."/>
            <person name="Grigoriev I.V."/>
            <person name="Jeffries T.W."/>
        </authorList>
    </citation>
    <scope>NUCLEOTIDE SEQUENCE [LARGE SCALE GENOMIC DNA]</scope>
    <source>
        <strain evidence="9">NRRL Y-17324</strain>
    </source>
</reference>
<keyword evidence="2" id="KW-0677">Repeat</keyword>
<dbReference type="Pfam" id="PF00400">
    <property type="entry name" value="WD40"/>
    <property type="match status" value="1"/>
</dbReference>
<keyword evidence="3" id="KW-0156">Chromatin regulator</keyword>
<feature type="non-terminal residue" evidence="8">
    <location>
        <position position="385"/>
    </location>
</feature>
<evidence type="ECO:0000313" key="8">
    <source>
        <dbReference type="EMBL" id="ODV77652.1"/>
    </source>
</evidence>
<evidence type="ECO:0000256" key="6">
    <source>
        <dbReference type="ARBA" id="ARBA00040563"/>
    </source>
</evidence>
<comment type="function">
    <text evidence="4">Component of the ASTRA complex involved in chromatin remodeling.</text>
</comment>
<dbReference type="SUPFAM" id="SSF50978">
    <property type="entry name" value="WD40 repeat-like"/>
    <property type="match status" value="1"/>
</dbReference>
<dbReference type="GeneID" id="30982856"/>
<evidence type="ECO:0000256" key="7">
    <source>
        <dbReference type="PROSITE-ProRule" id="PRU00221"/>
    </source>
</evidence>
<proteinExistence type="inferred from homology"/>
<dbReference type="InterPro" id="IPR036322">
    <property type="entry name" value="WD40_repeat_dom_sf"/>
</dbReference>
<dbReference type="PANTHER" id="PTHR19854">
    <property type="entry name" value="TRANSDUCIN BETA-LIKE 3"/>
    <property type="match status" value="1"/>
</dbReference>
<dbReference type="STRING" id="984487.A0A1E4SE26"/>
<dbReference type="InterPro" id="IPR015943">
    <property type="entry name" value="WD40/YVTN_repeat-like_dom_sf"/>
</dbReference>
<accession>A0A1E4SE26</accession>
<dbReference type="Proteomes" id="UP000094285">
    <property type="component" value="Unassembled WGS sequence"/>
</dbReference>
<dbReference type="RefSeq" id="XP_020062774.1">
    <property type="nucleotide sequence ID" value="XM_020208719.1"/>
</dbReference>